<feature type="disulfide bond" evidence="3">
    <location>
        <begin position="382"/>
        <end position="391"/>
    </location>
</feature>
<evidence type="ECO:0000259" key="6">
    <source>
        <dbReference type="PROSITE" id="PS51662"/>
    </source>
</evidence>
<dbReference type="PANTHER" id="PTHR14949">
    <property type="entry name" value="EGF-LIKE-DOMAIN, MULTIPLE 7, 8"/>
    <property type="match status" value="1"/>
</dbReference>
<sequence length="741" mass="78556">MKIPHTIRLLLGLSLGVFASGQAANLPISALTAEVESDQSAIYYGTTPGESLLIGNDGSAATGGLRSFDLLDRNLDETAQVTVGRTKVAGVLYDVGERGRDLVVSIAAPDSIIRVFKLDGLTQVSGVEKKALGDWSSLCTWRSQRGAQYFYLFGKKQAMQFLVRPQESELEILEIQTFPVPVEASSCAVSPEDGVVYIAAEDKTIYSFTAEESTAAPEIQTVGEATDDISGLAVYVTRKSHYLFVAQTDVIEVYTSDFQLKGSLSLIGAEDIEIEATVIYQTNSTQYPYGVIGYAVETAESKGFGVSSLGPAFTKLLLDPNTSYTPRSSCPPAQEQPLNGFKNPDGTLSCFAGFTGPKCEEIICPNACSNQGTCVGPNECECRSPHAGPDCSWIGVAAKYETDANGGDGDDPAIWISSRGANESTIITTTKSELGAGLAVFDLAGNLLQTITAGEPNNVDVIYGFRAGNRTVDLAYAACREDDTLCLFEITPDGLLAPIPGGSQPTPPDYTVYGSCVYRSSKTGKQYLFVNEKSGQYLQYELTASSNGTLSTTLVRQFQAGTGGQVEGCVADEENAVVFIGEEPYGLWRYDAEPDASDDSGVLIARTGDGTLYADVEGVALVVGPTPDKGLVIVSAQGVSAYSVYRRAEPNEHVLTFTIQPSEDGDIDGVTNTDGVTAVGTALNADFPRGLVVVHDDANQLAGGGTAELASFKLVSLEDVLGVDGGDLLDEVDEEWDPRAH</sequence>
<dbReference type="PROSITE" id="PS51662">
    <property type="entry name" value="BP_PHYTASE"/>
    <property type="match status" value="2"/>
</dbReference>
<feature type="domain" description="EGF-like" evidence="5">
    <location>
        <begin position="360"/>
        <end position="392"/>
    </location>
</feature>
<dbReference type="PROSITE" id="PS50026">
    <property type="entry name" value="EGF_3"/>
    <property type="match status" value="1"/>
</dbReference>
<reference evidence="7 8" key="1">
    <citation type="submission" date="2024-07" db="EMBL/GenBank/DDBJ databases">
        <title>Section-level genome sequencing and comparative genomics of Aspergillus sections Usti and Cavernicolus.</title>
        <authorList>
            <consortium name="Lawrence Berkeley National Laboratory"/>
            <person name="Nybo J.L."/>
            <person name="Vesth T.C."/>
            <person name="Theobald S."/>
            <person name="Frisvad J.C."/>
            <person name="Larsen T.O."/>
            <person name="Kjaerboelling I."/>
            <person name="Rothschild-Mancinelli K."/>
            <person name="Lyhne E.K."/>
            <person name="Kogle M.E."/>
            <person name="Barry K."/>
            <person name="Clum A."/>
            <person name="Na H."/>
            <person name="Ledsgaard L."/>
            <person name="Lin J."/>
            <person name="Lipzen A."/>
            <person name="Kuo A."/>
            <person name="Riley R."/>
            <person name="Mondo S."/>
            <person name="Labutti K."/>
            <person name="Haridas S."/>
            <person name="Pangalinan J."/>
            <person name="Salamov A.A."/>
            <person name="Simmons B.A."/>
            <person name="Magnuson J.K."/>
            <person name="Chen J."/>
            <person name="Drula E."/>
            <person name="Henrissat B."/>
            <person name="Wiebenga A."/>
            <person name="Lubbers R.J."/>
            <person name="Gomes A.C."/>
            <person name="Macurrencykelacurrency M.R."/>
            <person name="Stajich J."/>
            <person name="Grigoriev I.V."/>
            <person name="Mortensen U.H."/>
            <person name="De Vries R.P."/>
            <person name="Baker S.E."/>
            <person name="Andersen M.R."/>
        </authorList>
    </citation>
    <scope>NUCLEOTIDE SEQUENCE [LARGE SCALE GENOMIC DNA]</scope>
    <source>
        <strain evidence="7 8">CBS 449.75</strain>
    </source>
</reference>
<keyword evidence="1 4" id="KW-0732">Signal</keyword>
<dbReference type="RefSeq" id="XP_070886528.1">
    <property type="nucleotide sequence ID" value="XM_071035460.1"/>
</dbReference>
<dbReference type="Pfam" id="PF02333">
    <property type="entry name" value="Phytase"/>
    <property type="match status" value="1"/>
</dbReference>
<evidence type="ECO:0000313" key="7">
    <source>
        <dbReference type="EMBL" id="KAL2867549.1"/>
    </source>
</evidence>
<feature type="disulfide bond" evidence="3">
    <location>
        <begin position="364"/>
        <end position="374"/>
    </location>
</feature>
<keyword evidence="3" id="KW-0245">EGF-like domain</keyword>
<dbReference type="EMBL" id="JBFXLQ010000018">
    <property type="protein sequence ID" value="KAL2867549.1"/>
    <property type="molecule type" value="Genomic_DNA"/>
</dbReference>
<evidence type="ECO:0000256" key="4">
    <source>
        <dbReference type="SAM" id="SignalP"/>
    </source>
</evidence>
<dbReference type="PANTHER" id="PTHR14949:SF56">
    <property type="entry name" value="EGF-LIKE-DOMAIN, MULTIPLE 7"/>
    <property type="match status" value="1"/>
</dbReference>
<dbReference type="InterPro" id="IPR050969">
    <property type="entry name" value="Dev_Signal_Modulators"/>
</dbReference>
<dbReference type="InterPro" id="IPR011042">
    <property type="entry name" value="6-blade_b-propeller_TolB-like"/>
</dbReference>
<evidence type="ECO:0000256" key="1">
    <source>
        <dbReference type="ARBA" id="ARBA00022729"/>
    </source>
</evidence>
<feature type="domain" description="BPP" evidence="6">
    <location>
        <begin position="386"/>
        <end position="728"/>
    </location>
</feature>
<evidence type="ECO:0000259" key="5">
    <source>
        <dbReference type="PROSITE" id="PS50026"/>
    </source>
</evidence>
<dbReference type="Gene3D" id="2.120.10.30">
    <property type="entry name" value="TolB, C-terminal domain"/>
    <property type="match status" value="2"/>
</dbReference>
<evidence type="ECO:0000256" key="2">
    <source>
        <dbReference type="ARBA" id="ARBA00023157"/>
    </source>
</evidence>
<evidence type="ECO:0008006" key="9">
    <source>
        <dbReference type="Google" id="ProtNLM"/>
    </source>
</evidence>
<comment type="caution">
    <text evidence="3">Lacks conserved residue(s) required for the propagation of feature annotation.</text>
</comment>
<organism evidence="7 8">
    <name type="scientific">Aspergillus lucknowensis</name>
    <dbReference type="NCBI Taxonomy" id="176173"/>
    <lineage>
        <taxon>Eukaryota</taxon>
        <taxon>Fungi</taxon>
        <taxon>Dikarya</taxon>
        <taxon>Ascomycota</taxon>
        <taxon>Pezizomycotina</taxon>
        <taxon>Eurotiomycetes</taxon>
        <taxon>Eurotiomycetidae</taxon>
        <taxon>Eurotiales</taxon>
        <taxon>Aspergillaceae</taxon>
        <taxon>Aspergillus</taxon>
        <taxon>Aspergillus subgen. Nidulantes</taxon>
    </lineage>
</organism>
<proteinExistence type="predicted"/>
<dbReference type="InterPro" id="IPR000742">
    <property type="entry name" value="EGF"/>
</dbReference>
<keyword evidence="8" id="KW-1185">Reference proteome</keyword>
<dbReference type="PROSITE" id="PS00022">
    <property type="entry name" value="EGF_1"/>
    <property type="match status" value="1"/>
</dbReference>
<accession>A0ABR4LSP8</accession>
<dbReference type="Gene3D" id="2.10.25.10">
    <property type="entry name" value="Laminin"/>
    <property type="match status" value="1"/>
</dbReference>
<protein>
    <recommendedName>
        <fullName evidence="9">3-phytase</fullName>
    </recommendedName>
</protein>
<name>A0ABR4LSP8_9EURO</name>
<dbReference type="Proteomes" id="UP001610432">
    <property type="component" value="Unassembled WGS sequence"/>
</dbReference>
<dbReference type="SUPFAM" id="SSF50956">
    <property type="entry name" value="Thermostable phytase (3-phytase)"/>
    <property type="match status" value="2"/>
</dbReference>
<dbReference type="InterPro" id="IPR003431">
    <property type="entry name" value="B-propeller_Phytase"/>
</dbReference>
<evidence type="ECO:0000313" key="8">
    <source>
        <dbReference type="Proteomes" id="UP001610432"/>
    </source>
</evidence>
<keyword evidence="2 3" id="KW-1015">Disulfide bond</keyword>
<dbReference type="GeneID" id="98150532"/>
<feature type="domain" description="BPP" evidence="6">
    <location>
        <begin position="16"/>
        <end position="316"/>
    </location>
</feature>
<comment type="caution">
    <text evidence="7">The sequence shown here is derived from an EMBL/GenBank/DDBJ whole genome shotgun (WGS) entry which is preliminary data.</text>
</comment>
<feature type="chain" id="PRO_5045517918" description="3-phytase" evidence="4">
    <location>
        <begin position="24"/>
        <end position="741"/>
    </location>
</feature>
<evidence type="ECO:0000256" key="3">
    <source>
        <dbReference type="PROSITE-ProRule" id="PRU00076"/>
    </source>
</evidence>
<gene>
    <name evidence="7" type="ORF">BJX67DRAFT_79773</name>
</gene>
<feature type="signal peptide" evidence="4">
    <location>
        <begin position="1"/>
        <end position="23"/>
    </location>
</feature>